<feature type="compositionally biased region" description="Polar residues" evidence="1">
    <location>
        <begin position="47"/>
        <end position="58"/>
    </location>
</feature>
<dbReference type="InterPro" id="IPR011989">
    <property type="entry name" value="ARM-like"/>
</dbReference>
<dbReference type="InterPro" id="IPR016024">
    <property type="entry name" value="ARM-type_fold"/>
</dbReference>
<dbReference type="PANTHER" id="PTHR32170">
    <property type="entry name" value="PROTEASOME ACTIVATOR COMPLEX SUBUNIT 4"/>
    <property type="match status" value="1"/>
</dbReference>
<dbReference type="eggNOG" id="KOG1851">
    <property type="taxonomic scope" value="Eukaryota"/>
</dbReference>
<feature type="region of interest" description="Disordered" evidence="1">
    <location>
        <begin position="47"/>
        <end position="87"/>
    </location>
</feature>
<dbReference type="GO" id="GO:0070628">
    <property type="term" value="F:proteasome binding"/>
    <property type="evidence" value="ECO:0007669"/>
    <property type="project" value="InterPro"/>
</dbReference>
<feature type="domain" description="Proteasome activator complex subunit 4 C-terminal" evidence="2">
    <location>
        <begin position="562"/>
        <end position="649"/>
    </location>
</feature>
<accession>E3LNF4</accession>
<dbReference type="GO" id="GO:0005634">
    <property type="term" value="C:nucleus"/>
    <property type="evidence" value="ECO:0007669"/>
    <property type="project" value="TreeGrafter"/>
</dbReference>
<dbReference type="EMBL" id="DS268412">
    <property type="protein sequence ID" value="EFP05498.1"/>
    <property type="molecule type" value="Genomic_DNA"/>
</dbReference>
<dbReference type="HOGENOM" id="CLU_422270_0_0_1"/>
<evidence type="ECO:0000313" key="4">
    <source>
        <dbReference type="Proteomes" id="UP000008281"/>
    </source>
</evidence>
<proteinExistence type="predicted"/>
<evidence type="ECO:0000259" key="2">
    <source>
        <dbReference type="Pfam" id="PF11919"/>
    </source>
</evidence>
<keyword evidence="4" id="KW-1185">Reference proteome</keyword>
<dbReference type="Pfam" id="PF11919">
    <property type="entry name" value="PSME4_C"/>
    <property type="match status" value="1"/>
</dbReference>
<dbReference type="SUPFAM" id="SSF48371">
    <property type="entry name" value="ARM repeat"/>
    <property type="match status" value="1"/>
</dbReference>
<dbReference type="AlphaFoldDB" id="E3LNF4"/>
<gene>
    <name evidence="3" type="ORF">CRE_27102</name>
</gene>
<dbReference type="GO" id="GO:0016504">
    <property type="term" value="F:peptidase activator activity"/>
    <property type="evidence" value="ECO:0007669"/>
    <property type="project" value="InterPro"/>
</dbReference>
<dbReference type="GO" id="GO:0010499">
    <property type="term" value="P:proteasomal ubiquitin-independent protein catabolic process"/>
    <property type="evidence" value="ECO:0007669"/>
    <property type="project" value="TreeGrafter"/>
</dbReference>
<evidence type="ECO:0000256" key="1">
    <source>
        <dbReference type="SAM" id="MobiDB-lite"/>
    </source>
</evidence>
<protein>
    <recommendedName>
        <fullName evidence="2">Proteasome activator complex subunit 4 C-terminal domain-containing protein</fullName>
    </recommendedName>
</protein>
<dbReference type="Proteomes" id="UP000008281">
    <property type="component" value="Unassembled WGS sequence"/>
</dbReference>
<name>E3LNF4_CAERE</name>
<dbReference type="PANTHER" id="PTHR32170:SF3">
    <property type="entry name" value="PROTEASOME ACTIVATOR COMPLEX SUBUNIT 4"/>
    <property type="match status" value="1"/>
</dbReference>
<dbReference type="GO" id="GO:0005829">
    <property type="term" value="C:cytosol"/>
    <property type="evidence" value="ECO:0007669"/>
    <property type="project" value="TreeGrafter"/>
</dbReference>
<dbReference type="InParanoid" id="E3LNF4"/>
<dbReference type="InterPro" id="IPR021843">
    <property type="entry name" value="PSME4_C"/>
</dbReference>
<reference evidence="3" key="1">
    <citation type="submission" date="2007-07" db="EMBL/GenBank/DDBJ databases">
        <title>PCAP assembly of the Caenorhabditis remanei genome.</title>
        <authorList>
            <consortium name="The Caenorhabditis remanei Sequencing Consortium"/>
            <person name="Wilson R.K."/>
        </authorList>
    </citation>
    <scope>NUCLEOTIDE SEQUENCE [LARGE SCALE GENOMIC DNA]</scope>
    <source>
        <strain evidence="3">PB4641</strain>
    </source>
</reference>
<evidence type="ECO:0000313" key="3">
    <source>
        <dbReference type="EMBL" id="EFP05498.1"/>
    </source>
</evidence>
<dbReference type="STRING" id="31234.E3LNF4"/>
<dbReference type="Pfam" id="PF24987">
    <property type="entry name" value="HEAT_EF3_N"/>
    <property type="match status" value="1"/>
</dbReference>
<sequence>MDLVMPIKKCTTATEKALSVLDNFLDQSLVERRKMYGLPTDQTCMITTSSSTDSNSYQFRPRGKSSEVSNKRSETSGDMGHGKTPKDNLVNPALKKLKVIDRLPSILFWDNLRFEGEHFHQIVDVPEDTRFETLMLELVPLLQPLFGSFRREDVDCFKIYPHRLGRQEFINEELTIRELWPELPRICDVYVCHQNVDILLDLIASSDEEIEDEDFGDGQYDFRRPQNGPVENPAAKRIPFIDLGKRSNANNGSSSRMFLVQSALCQFEWRGVELWNKLVDMMKGSLVQPFATLRDRVAISLVSATWYDLPAVNVDPSLPKRLQPPRNADISALYKDLLGTCWDEVRLVRDADSSNGVNGTANGLSSLSVPTNGLNGETMTHSASSASLAEVSEVKKQARLTLRAVISFVFNTCNQSYDAYSPSFIELLPLWCHYSNDVGDEELQKTCSSLCITQMEAIYISPENAPEVIRQFQQILSSPCWWKAKVAALKMIRMLVFSNRYVFRIHRDDIGMILVNSLNDSQIEVRERAADALSTLLQSKFFETTSELINKFCTAAHSKDLIQSHGGVLGLSAIILAFPYSVPTLLPGVLMTICKFATDKNATIRDAVKRTLSEFKRTHQDSWREHEQQFNEDQLMVLRDLLISPNYYV</sequence>
<dbReference type="OrthoDB" id="17907at2759"/>
<dbReference type="InterPro" id="IPR035309">
    <property type="entry name" value="PSME4"/>
</dbReference>
<organism evidence="4">
    <name type="scientific">Caenorhabditis remanei</name>
    <name type="common">Caenorhabditis vulgaris</name>
    <dbReference type="NCBI Taxonomy" id="31234"/>
    <lineage>
        <taxon>Eukaryota</taxon>
        <taxon>Metazoa</taxon>
        <taxon>Ecdysozoa</taxon>
        <taxon>Nematoda</taxon>
        <taxon>Chromadorea</taxon>
        <taxon>Rhabditida</taxon>
        <taxon>Rhabditina</taxon>
        <taxon>Rhabditomorpha</taxon>
        <taxon>Rhabditoidea</taxon>
        <taxon>Rhabditidae</taxon>
        <taxon>Peloderinae</taxon>
        <taxon>Caenorhabditis</taxon>
    </lineage>
</organism>
<feature type="compositionally biased region" description="Basic and acidic residues" evidence="1">
    <location>
        <begin position="69"/>
        <end position="86"/>
    </location>
</feature>
<dbReference type="Gene3D" id="1.25.10.10">
    <property type="entry name" value="Leucine-rich Repeat Variant"/>
    <property type="match status" value="1"/>
</dbReference>